<feature type="domain" description="FecR protein" evidence="2">
    <location>
        <begin position="91"/>
        <end position="180"/>
    </location>
</feature>
<evidence type="ECO:0000256" key="1">
    <source>
        <dbReference type="SAM" id="Phobius"/>
    </source>
</evidence>
<dbReference type="PANTHER" id="PTHR30273">
    <property type="entry name" value="PERIPLASMIC SIGNAL SENSOR AND SIGMA FACTOR ACTIVATOR FECR-RELATED"/>
    <property type="match status" value="1"/>
</dbReference>
<dbReference type="InterPro" id="IPR012373">
    <property type="entry name" value="Ferrdict_sens_TM"/>
</dbReference>
<keyword evidence="1" id="KW-1133">Transmembrane helix</keyword>
<dbReference type="GO" id="GO:0016989">
    <property type="term" value="F:sigma factor antagonist activity"/>
    <property type="evidence" value="ECO:0007669"/>
    <property type="project" value="TreeGrafter"/>
</dbReference>
<dbReference type="OrthoDB" id="651134at2"/>
<evidence type="ECO:0000259" key="2">
    <source>
        <dbReference type="Pfam" id="PF04773"/>
    </source>
</evidence>
<name>A0A1N7PZJ9_9FLAO</name>
<evidence type="ECO:0000313" key="4">
    <source>
        <dbReference type="Proteomes" id="UP000185781"/>
    </source>
</evidence>
<dbReference type="PANTHER" id="PTHR30273:SF2">
    <property type="entry name" value="PROTEIN FECR"/>
    <property type="match status" value="1"/>
</dbReference>
<dbReference type="Proteomes" id="UP000185781">
    <property type="component" value="Unassembled WGS sequence"/>
</dbReference>
<gene>
    <name evidence="3" type="ORF">SAMN05421785_10860</name>
</gene>
<keyword evidence="1" id="KW-0812">Transmembrane</keyword>
<dbReference type="STRING" id="373672.SAMN05421785_10860"/>
<dbReference type="Pfam" id="PF04773">
    <property type="entry name" value="FecR"/>
    <property type="match status" value="1"/>
</dbReference>
<proteinExistence type="predicted"/>
<dbReference type="InterPro" id="IPR006860">
    <property type="entry name" value="FecR"/>
</dbReference>
<organism evidence="3 4">
    <name type="scientific">Chryseobacterium gambrini</name>
    <dbReference type="NCBI Taxonomy" id="373672"/>
    <lineage>
        <taxon>Bacteria</taxon>
        <taxon>Pseudomonadati</taxon>
        <taxon>Bacteroidota</taxon>
        <taxon>Flavobacteriia</taxon>
        <taxon>Flavobacteriales</taxon>
        <taxon>Weeksellaceae</taxon>
        <taxon>Chryseobacterium group</taxon>
        <taxon>Chryseobacterium</taxon>
    </lineage>
</organism>
<accession>A0A1N7PZJ9</accession>
<evidence type="ECO:0000313" key="3">
    <source>
        <dbReference type="EMBL" id="SIT15965.1"/>
    </source>
</evidence>
<dbReference type="AlphaFoldDB" id="A0A1N7PZJ9"/>
<feature type="transmembrane region" description="Helical" evidence="1">
    <location>
        <begin position="62"/>
        <end position="83"/>
    </location>
</feature>
<reference evidence="3 4" key="1">
    <citation type="submission" date="2017-01" db="EMBL/GenBank/DDBJ databases">
        <authorList>
            <person name="Mah S.A."/>
            <person name="Swanson W.J."/>
            <person name="Moy G.W."/>
            <person name="Vacquier V.D."/>
        </authorList>
    </citation>
    <scope>NUCLEOTIDE SEQUENCE [LARGE SCALE GENOMIC DNA]</scope>
    <source>
        <strain evidence="3 4">DSM 18014</strain>
    </source>
</reference>
<dbReference type="Gene3D" id="3.55.50.30">
    <property type="match status" value="1"/>
</dbReference>
<dbReference type="EMBL" id="FTOV01000008">
    <property type="protein sequence ID" value="SIT15965.1"/>
    <property type="molecule type" value="Genomic_DNA"/>
</dbReference>
<sequence length="296" mass="33312">MLQEGIFFHFVPKCNKRPLSMNNNEPYVEPLTPQEAEEDWLAIIARIRAHEAKKRKRKITRFVSAIAASILLLISTVLTYRMYVLPDIYFAKDSDLAITLKDNSHITLSKGAKLTVYKTFPSDTRDVFLEGDAVFKISKSKEHPFIVHAGSYEAKVLGTVFKVVQTGATFNVDLYEGKVQVSNSTKPKESYIIQPKETFSNMGSNQVATVAPTAQGDFKKKKISATLAFTDFYLQDALKIIERTYGIKIIFPADRASSKISILSKDATVDQLMENISIQLNLNIKKANVNTFELEE</sequence>
<protein>
    <submittedName>
        <fullName evidence="3">FecR family protein</fullName>
    </submittedName>
</protein>
<keyword evidence="1" id="KW-0472">Membrane</keyword>
<dbReference type="Gene3D" id="2.60.120.1440">
    <property type="match status" value="1"/>
</dbReference>